<keyword evidence="6" id="KW-0630">Potassium</keyword>
<evidence type="ECO:0000259" key="12">
    <source>
        <dbReference type="Pfam" id="PF22776"/>
    </source>
</evidence>
<feature type="domain" description="K+ potassium transporter integral membrane" evidence="11">
    <location>
        <begin position="15"/>
        <end position="452"/>
    </location>
</feature>
<feature type="transmembrane region" description="Helical" evidence="10">
    <location>
        <begin position="133"/>
        <end position="153"/>
    </location>
</feature>
<reference evidence="14" key="1">
    <citation type="journal article" date="2019" name="Int. J. Syst. Evol. Microbiol.">
        <title>The Global Catalogue of Microorganisms (GCM) 10K type strain sequencing project: providing services to taxonomists for standard genome sequencing and annotation.</title>
        <authorList>
            <consortium name="The Broad Institute Genomics Platform"/>
            <consortium name="The Broad Institute Genome Sequencing Center for Infectious Disease"/>
            <person name="Wu L."/>
            <person name="Ma J."/>
        </authorList>
    </citation>
    <scope>NUCLEOTIDE SEQUENCE [LARGE SCALE GENOMIC DNA]</scope>
    <source>
        <strain evidence="14">JCM 18050</strain>
    </source>
</reference>
<evidence type="ECO:0000256" key="9">
    <source>
        <dbReference type="ARBA" id="ARBA00023136"/>
    </source>
</evidence>
<evidence type="ECO:0000256" key="7">
    <source>
        <dbReference type="ARBA" id="ARBA00022989"/>
    </source>
</evidence>
<evidence type="ECO:0000256" key="4">
    <source>
        <dbReference type="ARBA" id="ARBA00022692"/>
    </source>
</evidence>
<dbReference type="Pfam" id="PF02705">
    <property type="entry name" value="K_trans"/>
    <property type="match status" value="1"/>
</dbReference>
<sequence length="674" mass="76224">MNNTNHKIPVGMLGIISAVGIVYGDIGTSPLYVLKSIIYGLPDNQWANPTYILGAVSCIIWTLTIQTTLKYVIITLRADNKGEGGILSLYALIRRRYRWTFVIAIIGAAALLADGAITPAITIITAVEGLNSLYSSIPIIPVTLLIIVVLFLIQPLGTASLGRYFGVGMTIWFTTLAILGLNRLLPNLEVLAAFNPLYAIQFIINAPNALIILGAIFMCTTGAEALYSDLGHCGLKNIRISWGFVKTCLIINYLGQAAWIIHNPESVNPTINPFYMMMPEWFRLIGIIMSTVAAFIACQALISGAFTIISEAISLELWPNVHIRYPTLIKGQMYIPSVNYILFVLCALMVLGFGSSVNLEAAYGLAITLSMLMTTILLFFYFMKNNKPLWYSVPLTFFFLVIECGFFVANIQKFFHGGYASILIAGFVFAIMYAWYCGRRLKREYNTFDRLDSDYLAKIVAVSHDKTVDKVATHLFYLTRAQSPHSIESKISYSLFEKKPKRADTYWFVGINRMDEPYQFDYEIEILVPYKVFRININLGFKVDMHAEQYIQLIATKMEQQKLVCLSSRYSSLKDKRGDSLYVIVERTLRNVDIYFIQKPLLVLYTWIKRKFTSDTEMFDLDPTSTLIEYVPIVANEYEKDSETLKQLIEQSQMSITGELPPEDGDFNCDRHHQ</sequence>
<evidence type="ECO:0000256" key="6">
    <source>
        <dbReference type="ARBA" id="ARBA00022958"/>
    </source>
</evidence>
<evidence type="ECO:0000256" key="5">
    <source>
        <dbReference type="ARBA" id="ARBA00022847"/>
    </source>
</evidence>
<feature type="transmembrane region" description="Helical" evidence="10">
    <location>
        <begin position="99"/>
        <end position="127"/>
    </location>
</feature>
<feature type="domain" description="K+ potassium transporter C-terminal" evidence="12">
    <location>
        <begin position="475"/>
        <end position="626"/>
    </location>
</feature>
<evidence type="ECO:0000256" key="10">
    <source>
        <dbReference type="SAM" id="Phobius"/>
    </source>
</evidence>
<dbReference type="PANTHER" id="PTHR30540">
    <property type="entry name" value="OSMOTIC STRESS POTASSIUM TRANSPORTER"/>
    <property type="match status" value="1"/>
</dbReference>
<dbReference type="PANTHER" id="PTHR30540:SF83">
    <property type="entry name" value="K+ POTASSIUM TRANSPORTER"/>
    <property type="match status" value="1"/>
</dbReference>
<keyword evidence="3" id="KW-0633">Potassium transport</keyword>
<keyword evidence="4 10" id="KW-0812">Transmembrane</keyword>
<dbReference type="Proteomes" id="UP001500171">
    <property type="component" value="Unassembled WGS sequence"/>
</dbReference>
<evidence type="ECO:0000313" key="14">
    <source>
        <dbReference type="Proteomes" id="UP001500171"/>
    </source>
</evidence>
<comment type="caution">
    <text evidence="13">The sequence shown here is derived from an EMBL/GenBank/DDBJ whole genome shotgun (WGS) entry which is preliminary data.</text>
</comment>
<feature type="transmembrane region" description="Helical" evidence="10">
    <location>
        <begin position="334"/>
        <end position="355"/>
    </location>
</feature>
<feature type="transmembrane region" description="Helical" evidence="10">
    <location>
        <begin position="240"/>
        <end position="261"/>
    </location>
</feature>
<keyword evidence="9 10" id="KW-0472">Membrane</keyword>
<dbReference type="EMBL" id="BAABHY010000001">
    <property type="protein sequence ID" value="GAA5110187.1"/>
    <property type="molecule type" value="Genomic_DNA"/>
</dbReference>
<evidence type="ECO:0000259" key="11">
    <source>
        <dbReference type="Pfam" id="PF02705"/>
    </source>
</evidence>
<evidence type="ECO:0000313" key="13">
    <source>
        <dbReference type="EMBL" id="GAA5110187.1"/>
    </source>
</evidence>
<feature type="transmembrane region" description="Helical" evidence="10">
    <location>
        <begin position="417"/>
        <end position="436"/>
    </location>
</feature>
<proteinExistence type="predicted"/>
<evidence type="ECO:0000256" key="3">
    <source>
        <dbReference type="ARBA" id="ARBA00022538"/>
    </source>
</evidence>
<evidence type="ECO:0000256" key="2">
    <source>
        <dbReference type="ARBA" id="ARBA00022448"/>
    </source>
</evidence>
<name>A0ABP9N6A3_9GAMM</name>
<accession>A0ABP9N6A3</accession>
<feature type="transmembrane region" description="Helical" evidence="10">
    <location>
        <begin position="197"/>
        <end position="219"/>
    </location>
</feature>
<comment type="subcellular location">
    <subcellularLocation>
        <location evidence="1">Membrane</location>
        <topology evidence="1">Multi-pass membrane protein</topology>
    </subcellularLocation>
</comment>
<evidence type="ECO:0000256" key="1">
    <source>
        <dbReference type="ARBA" id="ARBA00004141"/>
    </source>
</evidence>
<protein>
    <submittedName>
        <fullName evidence="13">KUP/HAK/KT family potassium transporter</fullName>
    </submittedName>
</protein>
<keyword evidence="8" id="KW-0406">Ion transport</keyword>
<dbReference type="InterPro" id="IPR053952">
    <property type="entry name" value="K_trans_C"/>
</dbReference>
<dbReference type="InterPro" id="IPR053951">
    <property type="entry name" value="K_trans_N"/>
</dbReference>
<evidence type="ECO:0000256" key="8">
    <source>
        <dbReference type="ARBA" id="ARBA00023065"/>
    </source>
</evidence>
<keyword evidence="5" id="KW-0769">Symport</keyword>
<dbReference type="Pfam" id="PF22776">
    <property type="entry name" value="K_trans_C"/>
    <property type="match status" value="1"/>
</dbReference>
<feature type="transmembrane region" description="Helical" evidence="10">
    <location>
        <begin position="165"/>
        <end position="185"/>
    </location>
</feature>
<dbReference type="RefSeq" id="WP_345490370.1">
    <property type="nucleotide sequence ID" value="NZ_BAABHY010000001.1"/>
</dbReference>
<gene>
    <name evidence="13" type="ORF">GCM10023211_14350</name>
</gene>
<keyword evidence="2" id="KW-0813">Transport</keyword>
<feature type="transmembrane region" description="Helical" evidence="10">
    <location>
        <begin position="361"/>
        <end position="382"/>
    </location>
</feature>
<dbReference type="InterPro" id="IPR003855">
    <property type="entry name" value="K+_transporter"/>
</dbReference>
<feature type="transmembrane region" description="Helical" evidence="10">
    <location>
        <begin position="389"/>
        <end position="411"/>
    </location>
</feature>
<feature type="transmembrane region" description="Helical" evidence="10">
    <location>
        <begin position="281"/>
        <end position="313"/>
    </location>
</feature>
<feature type="transmembrane region" description="Helical" evidence="10">
    <location>
        <begin position="12"/>
        <end position="32"/>
    </location>
</feature>
<organism evidence="13 14">
    <name type="scientific">Orbus sasakiae</name>
    <dbReference type="NCBI Taxonomy" id="1078475"/>
    <lineage>
        <taxon>Bacteria</taxon>
        <taxon>Pseudomonadati</taxon>
        <taxon>Pseudomonadota</taxon>
        <taxon>Gammaproteobacteria</taxon>
        <taxon>Orbales</taxon>
        <taxon>Orbaceae</taxon>
        <taxon>Orbus</taxon>
    </lineage>
</organism>
<keyword evidence="14" id="KW-1185">Reference proteome</keyword>
<keyword evidence="7 10" id="KW-1133">Transmembrane helix</keyword>
<feature type="transmembrane region" description="Helical" evidence="10">
    <location>
        <begin position="52"/>
        <end position="78"/>
    </location>
</feature>